<evidence type="ECO:0000256" key="1">
    <source>
        <dbReference type="SAM" id="Phobius"/>
    </source>
</evidence>
<evidence type="ECO:0000313" key="3">
    <source>
        <dbReference type="Proteomes" id="UP000278962"/>
    </source>
</evidence>
<keyword evidence="1" id="KW-0812">Transmembrane</keyword>
<feature type="transmembrane region" description="Helical" evidence="1">
    <location>
        <begin position="52"/>
        <end position="77"/>
    </location>
</feature>
<gene>
    <name evidence="2" type="ORF">C8N24_4211</name>
</gene>
<reference evidence="2 3" key="1">
    <citation type="submission" date="2018-10" db="EMBL/GenBank/DDBJ databases">
        <title>Genomic Encyclopedia of Archaeal and Bacterial Type Strains, Phase II (KMG-II): from individual species to whole genera.</title>
        <authorList>
            <person name="Goeker M."/>
        </authorList>
    </citation>
    <scope>NUCLEOTIDE SEQUENCE [LARGE SCALE GENOMIC DNA]</scope>
    <source>
        <strain evidence="2 3">DSM 14954</strain>
    </source>
</reference>
<comment type="caution">
    <text evidence="2">The sequence shown here is derived from an EMBL/GenBank/DDBJ whole genome shotgun (WGS) entry which is preliminary data.</text>
</comment>
<dbReference type="RefSeq" id="WP_121253740.1">
    <property type="nucleotide sequence ID" value="NZ_RBIL01000002.1"/>
</dbReference>
<proteinExistence type="predicted"/>
<feature type="transmembrane region" description="Helical" evidence="1">
    <location>
        <begin position="184"/>
        <end position="202"/>
    </location>
</feature>
<keyword evidence="1" id="KW-0472">Membrane</keyword>
<keyword evidence="3" id="KW-1185">Reference proteome</keyword>
<keyword evidence="1" id="KW-1133">Transmembrane helix</keyword>
<dbReference type="GO" id="GO:0005886">
    <property type="term" value="C:plasma membrane"/>
    <property type="evidence" value="ECO:0007669"/>
    <property type="project" value="UniProtKB-SubCell"/>
</dbReference>
<feature type="transmembrane region" description="Helical" evidence="1">
    <location>
        <begin position="310"/>
        <end position="335"/>
    </location>
</feature>
<organism evidence="2 3">
    <name type="scientific">Solirubrobacter pauli</name>
    <dbReference type="NCBI Taxonomy" id="166793"/>
    <lineage>
        <taxon>Bacteria</taxon>
        <taxon>Bacillati</taxon>
        <taxon>Actinomycetota</taxon>
        <taxon>Thermoleophilia</taxon>
        <taxon>Solirubrobacterales</taxon>
        <taxon>Solirubrobacteraceae</taxon>
        <taxon>Solirubrobacter</taxon>
    </lineage>
</organism>
<dbReference type="GO" id="GO:0140359">
    <property type="term" value="F:ABC-type transporter activity"/>
    <property type="evidence" value="ECO:0007669"/>
    <property type="project" value="InterPro"/>
</dbReference>
<dbReference type="Proteomes" id="UP000278962">
    <property type="component" value="Unassembled WGS sequence"/>
</dbReference>
<sequence length="340" mass="36418">MIWLAWRQFRFPAATILAAVAVLALLLLAVGAPSAGEQAVQLLMADRTRVDVYQFVSIAMLLLPAVVGMFWGAPLVARELEAGTHRLVWNQSVTRTRWLLTKVLVIGLSAMVVTAALGLLLSWWTHVIDDALAAGADGNGIAGQPRMTPVLFAARGLAPAGYAAFAFALGVLLGTVLRRTVPAMALTAAIFAAVQLTVPAFVRAHLDPVTQTVVVSPQNLGGFLLDGPPEAGGVVKEVRVQSVQPGAWMIANETVDSIGDSIGDYPSWLATCVKPDPEKMAPLGDPACFQRFADAGYRQRVVFQPASRYWTFQVVETVGFVVLAGALVGLTFFWVRRRVS</sequence>
<evidence type="ECO:0000313" key="2">
    <source>
        <dbReference type="EMBL" id="RKQ86201.1"/>
    </source>
</evidence>
<dbReference type="EMBL" id="RBIL01000002">
    <property type="protein sequence ID" value="RKQ86201.1"/>
    <property type="molecule type" value="Genomic_DNA"/>
</dbReference>
<protein>
    <submittedName>
        <fullName evidence="2">ABC-2 family transporter</fullName>
    </submittedName>
</protein>
<feature type="transmembrane region" description="Helical" evidence="1">
    <location>
        <begin position="157"/>
        <end position="177"/>
    </location>
</feature>
<name>A0A660KWU9_9ACTN</name>
<dbReference type="AlphaFoldDB" id="A0A660KWU9"/>
<dbReference type="Pfam" id="PF12679">
    <property type="entry name" value="ABC2_membrane_2"/>
    <property type="match status" value="1"/>
</dbReference>
<feature type="transmembrane region" description="Helical" evidence="1">
    <location>
        <begin position="98"/>
        <end position="124"/>
    </location>
</feature>
<dbReference type="OrthoDB" id="3579673at2"/>
<accession>A0A660KWU9</accession>